<keyword evidence="4" id="KW-0411">Iron-sulfur</keyword>
<dbReference type="InterPro" id="IPR036922">
    <property type="entry name" value="Rieske_2Fe-2S_sf"/>
</dbReference>
<evidence type="ECO:0000256" key="1">
    <source>
        <dbReference type="ARBA" id="ARBA00022714"/>
    </source>
</evidence>
<evidence type="ECO:0000256" key="4">
    <source>
        <dbReference type="ARBA" id="ARBA00023014"/>
    </source>
</evidence>
<name>A0ABY5VSH0_9ACTN</name>
<dbReference type="RefSeq" id="WP_259857852.1">
    <property type="nucleotide sequence ID" value="NZ_BAAAST010000016.1"/>
</dbReference>
<dbReference type="PANTHER" id="PTHR21496:SF23">
    <property type="entry name" value="3-PHENYLPROPIONATE_CINNAMIC ACID DIOXYGENASE FERREDOXIN SUBUNIT"/>
    <property type="match status" value="1"/>
</dbReference>
<keyword evidence="2" id="KW-0479">Metal-binding</keyword>
<dbReference type="PANTHER" id="PTHR21496">
    <property type="entry name" value="FERREDOXIN-RELATED"/>
    <property type="match status" value="1"/>
</dbReference>
<evidence type="ECO:0000256" key="3">
    <source>
        <dbReference type="ARBA" id="ARBA00023004"/>
    </source>
</evidence>
<dbReference type="Proteomes" id="UP001059617">
    <property type="component" value="Chromosome"/>
</dbReference>
<evidence type="ECO:0000313" key="7">
    <source>
        <dbReference type="Proteomes" id="UP001059617"/>
    </source>
</evidence>
<evidence type="ECO:0000313" key="6">
    <source>
        <dbReference type="EMBL" id="UWP80094.1"/>
    </source>
</evidence>
<proteinExistence type="predicted"/>
<dbReference type="InterPro" id="IPR017941">
    <property type="entry name" value="Rieske_2Fe-2S"/>
</dbReference>
<keyword evidence="1" id="KW-0001">2Fe-2S</keyword>
<evidence type="ECO:0000256" key="2">
    <source>
        <dbReference type="ARBA" id="ARBA00022723"/>
    </source>
</evidence>
<dbReference type="SUPFAM" id="SSF50022">
    <property type="entry name" value="ISP domain"/>
    <property type="match status" value="1"/>
</dbReference>
<accession>A0ABY5VSH0</accession>
<dbReference type="PROSITE" id="PS51296">
    <property type="entry name" value="RIESKE"/>
    <property type="match status" value="1"/>
</dbReference>
<evidence type="ECO:0000259" key="5">
    <source>
        <dbReference type="PROSITE" id="PS51296"/>
    </source>
</evidence>
<reference evidence="6" key="1">
    <citation type="submission" date="2021-04" db="EMBL/GenBank/DDBJ databases">
        <authorList>
            <person name="Hartkoorn R.C."/>
            <person name="Beaudoing E."/>
            <person name="Hot D."/>
        </authorList>
    </citation>
    <scope>NUCLEOTIDE SEQUENCE</scope>
    <source>
        <strain evidence="6">NRRL B-16292</strain>
    </source>
</reference>
<reference evidence="6" key="2">
    <citation type="submission" date="2022-09" db="EMBL/GenBank/DDBJ databases">
        <title>Biosynthetic gene clusters of Dactylosporangioum fulvum.</title>
        <authorList>
            <person name="Caradec T."/>
        </authorList>
    </citation>
    <scope>NUCLEOTIDE SEQUENCE</scope>
    <source>
        <strain evidence="6">NRRL B-16292</strain>
    </source>
</reference>
<keyword evidence="3" id="KW-0408">Iron</keyword>
<sequence>MPKYIVARVGEISEGERRLVTIGGREVAVFNVAGSYHAVRNRCPHMGGPLCAGNMVGTLESPAPGVYEYDPVRSVVRCPWHQWEFDVRTGQSWFDPQHVRTRAYQVSVEQGGDIVANEERVAVEQAAAKAQGARRVPGPYLAETYPVIVNEEYVLVELR</sequence>
<dbReference type="Pfam" id="PF00355">
    <property type="entry name" value="Rieske"/>
    <property type="match status" value="1"/>
</dbReference>
<dbReference type="EMBL" id="CP073720">
    <property type="protein sequence ID" value="UWP80094.1"/>
    <property type="molecule type" value="Genomic_DNA"/>
</dbReference>
<keyword evidence="7" id="KW-1185">Reference proteome</keyword>
<organism evidence="6 7">
    <name type="scientific">Dactylosporangium fulvum</name>
    <dbReference type="NCBI Taxonomy" id="53359"/>
    <lineage>
        <taxon>Bacteria</taxon>
        <taxon>Bacillati</taxon>
        <taxon>Actinomycetota</taxon>
        <taxon>Actinomycetes</taxon>
        <taxon>Micromonosporales</taxon>
        <taxon>Micromonosporaceae</taxon>
        <taxon>Dactylosporangium</taxon>
    </lineage>
</organism>
<feature type="domain" description="Rieske" evidence="5">
    <location>
        <begin position="4"/>
        <end position="115"/>
    </location>
</feature>
<protein>
    <submittedName>
        <fullName evidence="6">Rieske (2Fe-2S) protein</fullName>
    </submittedName>
</protein>
<gene>
    <name evidence="6" type="ORF">Dfulv_33700</name>
</gene>
<dbReference type="CDD" id="cd03467">
    <property type="entry name" value="Rieske"/>
    <property type="match status" value="1"/>
</dbReference>
<dbReference type="Gene3D" id="2.102.10.10">
    <property type="entry name" value="Rieske [2Fe-2S] iron-sulphur domain"/>
    <property type="match status" value="1"/>
</dbReference>